<dbReference type="InterPro" id="IPR006592">
    <property type="entry name" value="RNA_pol_N"/>
</dbReference>
<dbReference type="PANTHER" id="PTHR19376">
    <property type="entry name" value="DNA-DIRECTED RNA POLYMERASE"/>
    <property type="match status" value="1"/>
</dbReference>
<evidence type="ECO:0000313" key="10">
    <source>
        <dbReference type="EnsemblPlants" id="EMT11300"/>
    </source>
</evidence>
<dbReference type="EnsemblPlants" id="EMT11300">
    <property type="protein sequence ID" value="EMT11300"/>
    <property type="gene ID" value="F775_33226"/>
</dbReference>
<evidence type="ECO:0000256" key="4">
    <source>
        <dbReference type="ARBA" id="ARBA00022723"/>
    </source>
</evidence>
<organism evidence="10">
    <name type="scientific">Aegilops tauschii</name>
    <name type="common">Tausch's goatgrass</name>
    <name type="synonym">Aegilops squarrosa</name>
    <dbReference type="NCBI Taxonomy" id="37682"/>
    <lineage>
        <taxon>Eukaryota</taxon>
        <taxon>Viridiplantae</taxon>
        <taxon>Streptophyta</taxon>
        <taxon>Embryophyta</taxon>
        <taxon>Tracheophyta</taxon>
        <taxon>Spermatophyta</taxon>
        <taxon>Magnoliopsida</taxon>
        <taxon>Liliopsida</taxon>
        <taxon>Poales</taxon>
        <taxon>Poaceae</taxon>
        <taxon>BOP clade</taxon>
        <taxon>Pooideae</taxon>
        <taxon>Triticodae</taxon>
        <taxon>Triticeae</taxon>
        <taxon>Triticinae</taxon>
        <taxon>Aegilops</taxon>
    </lineage>
</organism>
<dbReference type="Pfam" id="PF04997">
    <property type="entry name" value="RNA_pol_Rpb1_1"/>
    <property type="match status" value="1"/>
</dbReference>
<evidence type="ECO:0000256" key="2">
    <source>
        <dbReference type="ARBA" id="ARBA00022679"/>
    </source>
</evidence>
<feature type="compositionally biased region" description="Basic and acidic residues" evidence="8">
    <location>
        <begin position="359"/>
        <end position="371"/>
    </location>
</feature>
<keyword evidence="6 7" id="KW-0804">Transcription</keyword>
<dbReference type="InterPro" id="IPR045867">
    <property type="entry name" value="DNA-dir_RpoC_beta_prime"/>
</dbReference>
<protein>
    <recommendedName>
        <fullName evidence="7">DNA-directed RNA polymerase subunit</fullName>
        <ecNumber evidence="7">2.7.7.6</ecNumber>
    </recommendedName>
</protein>
<dbReference type="GO" id="GO:0006351">
    <property type="term" value="P:DNA-templated transcription"/>
    <property type="evidence" value="ECO:0007669"/>
    <property type="project" value="InterPro"/>
</dbReference>
<sequence length="371" mass="42075">MNSARPISVIGKQRVDQANLLGPIAHFGFATFLNQEIATGVGAITEQLAGLDLRIIIENSLVEWMELEDEGYSGDEWEDRRRRIRKVFLIRRIQLVKHFVQTNVEPEWMVLCLLPVLPPELRPIVYRSGDKVVTSDINELYKRVIRRNNNLDYLLKRSELAPADLVMCQEKLVQEAVDTLLGSGSRGQPTRDGHNKVYKSLSDVTEGARGNASQVHQLVGMRGLISDPQGQMIDLPIQNNLCEGLSLTEYIISCYGARKGVVDTDVQTAYAGYLTCRLVEVVKHIIVPRRDCGTIRGISEYETLEDEYGSPEKEYGNPENECRTLEKDSEEEYGSPESKYRTQEDEYETPEEDSEDEYGIPRESAEEKMVL</sequence>
<evidence type="ECO:0000256" key="6">
    <source>
        <dbReference type="ARBA" id="ARBA00023163"/>
    </source>
</evidence>
<evidence type="ECO:0000256" key="3">
    <source>
        <dbReference type="ARBA" id="ARBA00022695"/>
    </source>
</evidence>
<dbReference type="GO" id="GO:0003677">
    <property type="term" value="F:DNA binding"/>
    <property type="evidence" value="ECO:0007669"/>
    <property type="project" value="InterPro"/>
</dbReference>
<proteinExistence type="inferred from homology"/>
<dbReference type="ExpressionAtlas" id="M8BCC6">
    <property type="expression patterns" value="baseline"/>
</dbReference>
<keyword evidence="2 7" id="KW-0808">Transferase</keyword>
<dbReference type="InterPro" id="IPR007081">
    <property type="entry name" value="RNA_pol_Rpb1_5"/>
</dbReference>
<comment type="function">
    <text evidence="7">DNA-dependent RNA polymerase catalyzes the transcription of DNA into RNA using the four ribonucleoside triphosphates as substrates.</text>
</comment>
<dbReference type="AlphaFoldDB" id="M8BCC6"/>
<dbReference type="InterPro" id="IPR038120">
    <property type="entry name" value="Rpb1_funnel_sf"/>
</dbReference>
<dbReference type="SUPFAM" id="SSF64484">
    <property type="entry name" value="beta and beta-prime subunits of DNA dependent RNA-polymerase"/>
    <property type="match status" value="1"/>
</dbReference>
<dbReference type="GO" id="GO:0000428">
    <property type="term" value="C:DNA-directed RNA polymerase complex"/>
    <property type="evidence" value="ECO:0007669"/>
    <property type="project" value="UniProtKB-KW"/>
</dbReference>
<comment type="similarity">
    <text evidence="7">Belongs to the RNA polymerase beta' chain family.</text>
</comment>
<dbReference type="EC" id="2.7.7.6" evidence="7"/>
<dbReference type="SMART" id="SM00663">
    <property type="entry name" value="RPOLA_N"/>
    <property type="match status" value="1"/>
</dbReference>
<keyword evidence="4" id="KW-0479">Metal-binding</keyword>
<accession>M8BCC6</accession>
<keyword evidence="5" id="KW-0862">Zinc</keyword>
<name>M8BCC6_AEGTA</name>
<feature type="region of interest" description="Disordered" evidence="8">
    <location>
        <begin position="306"/>
        <end position="371"/>
    </location>
</feature>
<feature type="compositionally biased region" description="Basic and acidic residues" evidence="8">
    <location>
        <begin position="310"/>
        <end position="327"/>
    </location>
</feature>
<evidence type="ECO:0000256" key="5">
    <source>
        <dbReference type="ARBA" id="ARBA00022833"/>
    </source>
</evidence>
<feature type="domain" description="RNA polymerase N-terminal" evidence="9">
    <location>
        <begin position="107"/>
        <end position="310"/>
    </location>
</feature>
<evidence type="ECO:0000259" key="9">
    <source>
        <dbReference type="SMART" id="SM00663"/>
    </source>
</evidence>
<keyword evidence="3 7" id="KW-0548">Nucleotidyltransferase</keyword>
<dbReference type="InterPro" id="IPR007080">
    <property type="entry name" value="RNA_pol_Rpb1_1"/>
</dbReference>
<dbReference type="Gene3D" id="1.10.132.30">
    <property type="match status" value="1"/>
</dbReference>
<dbReference type="Pfam" id="PF04998">
    <property type="entry name" value="RNA_pol_Rpb1_5"/>
    <property type="match status" value="1"/>
</dbReference>
<evidence type="ECO:0000256" key="7">
    <source>
        <dbReference type="RuleBase" id="RU004279"/>
    </source>
</evidence>
<reference evidence="10" key="1">
    <citation type="submission" date="2015-06" db="UniProtKB">
        <authorList>
            <consortium name="EnsemblPlants"/>
        </authorList>
    </citation>
    <scope>IDENTIFICATION</scope>
</reference>
<keyword evidence="1 7" id="KW-0240">DNA-directed RNA polymerase</keyword>
<evidence type="ECO:0000256" key="1">
    <source>
        <dbReference type="ARBA" id="ARBA00022478"/>
    </source>
</evidence>
<comment type="catalytic activity">
    <reaction evidence="7">
        <text>RNA(n) + a ribonucleoside 5'-triphosphate = RNA(n+1) + diphosphate</text>
        <dbReference type="Rhea" id="RHEA:21248"/>
        <dbReference type="Rhea" id="RHEA-COMP:14527"/>
        <dbReference type="Rhea" id="RHEA-COMP:17342"/>
        <dbReference type="ChEBI" id="CHEBI:33019"/>
        <dbReference type="ChEBI" id="CHEBI:61557"/>
        <dbReference type="ChEBI" id="CHEBI:140395"/>
        <dbReference type="EC" id="2.7.7.6"/>
    </reaction>
</comment>
<dbReference type="GO" id="GO:0046872">
    <property type="term" value="F:metal ion binding"/>
    <property type="evidence" value="ECO:0007669"/>
    <property type="project" value="UniProtKB-KW"/>
</dbReference>
<dbReference type="GO" id="GO:0003899">
    <property type="term" value="F:DNA-directed RNA polymerase activity"/>
    <property type="evidence" value="ECO:0007669"/>
    <property type="project" value="UniProtKB-EC"/>
</dbReference>
<feature type="compositionally biased region" description="Acidic residues" evidence="8">
    <location>
        <begin position="345"/>
        <end position="358"/>
    </location>
</feature>
<evidence type="ECO:0000256" key="8">
    <source>
        <dbReference type="SAM" id="MobiDB-lite"/>
    </source>
</evidence>
<dbReference type="PANTHER" id="PTHR19376:SF68">
    <property type="entry name" value="DNA-DIRECTED RNA POLYMERASE SUBUNIT BETA"/>
    <property type="match status" value="1"/>
</dbReference>